<dbReference type="Pfam" id="PF00528">
    <property type="entry name" value="BPD_transp_1"/>
    <property type="match status" value="1"/>
</dbReference>
<feature type="transmembrane region" description="Helical" evidence="7">
    <location>
        <begin position="129"/>
        <end position="149"/>
    </location>
</feature>
<accession>A0ABR8QFG9</accession>
<protein>
    <submittedName>
        <fullName evidence="9">ABC transporter permease</fullName>
    </submittedName>
</protein>
<dbReference type="CDD" id="cd06261">
    <property type="entry name" value="TM_PBP2"/>
    <property type="match status" value="2"/>
</dbReference>
<dbReference type="InterPro" id="IPR000515">
    <property type="entry name" value="MetI-like"/>
</dbReference>
<evidence type="ECO:0000256" key="2">
    <source>
        <dbReference type="ARBA" id="ARBA00022448"/>
    </source>
</evidence>
<feature type="domain" description="ABC transmembrane type-1" evidence="8">
    <location>
        <begin position="96"/>
        <end position="495"/>
    </location>
</feature>
<dbReference type="PROSITE" id="PS50928">
    <property type="entry name" value="ABC_TM1"/>
    <property type="match status" value="1"/>
</dbReference>
<feature type="transmembrane region" description="Helical" evidence="7">
    <location>
        <begin position="253"/>
        <end position="271"/>
    </location>
</feature>
<evidence type="ECO:0000256" key="4">
    <source>
        <dbReference type="ARBA" id="ARBA00022692"/>
    </source>
</evidence>
<keyword evidence="4 7" id="KW-0812">Transmembrane</keyword>
<proteinExistence type="inferred from homology"/>
<evidence type="ECO:0000313" key="10">
    <source>
        <dbReference type="Proteomes" id="UP000604241"/>
    </source>
</evidence>
<gene>
    <name evidence="9" type="ORF">H9657_12935</name>
</gene>
<dbReference type="EMBL" id="JACSQV010000011">
    <property type="protein sequence ID" value="MBD7919175.1"/>
    <property type="molecule type" value="Genomic_DNA"/>
</dbReference>
<keyword evidence="6 7" id="KW-0472">Membrane</keyword>
<feature type="transmembrane region" description="Helical" evidence="7">
    <location>
        <begin position="169"/>
        <end position="190"/>
    </location>
</feature>
<feature type="transmembrane region" description="Helical" evidence="7">
    <location>
        <begin position="197"/>
        <end position="216"/>
    </location>
</feature>
<feature type="transmembrane region" description="Helical" evidence="7">
    <location>
        <begin position="369"/>
        <end position="387"/>
    </location>
</feature>
<evidence type="ECO:0000256" key="3">
    <source>
        <dbReference type="ARBA" id="ARBA00022475"/>
    </source>
</evidence>
<keyword evidence="2 7" id="KW-0813">Transport</keyword>
<evidence type="ECO:0000256" key="5">
    <source>
        <dbReference type="ARBA" id="ARBA00022989"/>
    </source>
</evidence>
<reference evidence="9 10" key="1">
    <citation type="submission" date="2020-08" db="EMBL/GenBank/DDBJ databases">
        <title>A Genomic Blueprint of the Chicken Gut Microbiome.</title>
        <authorList>
            <person name="Gilroy R."/>
            <person name="Ravi A."/>
            <person name="Getino M."/>
            <person name="Pursley I."/>
            <person name="Horton D.L."/>
            <person name="Alikhan N.-F."/>
            <person name="Baker D."/>
            <person name="Gharbi K."/>
            <person name="Hall N."/>
            <person name="Watson M."/>
            <person name="Adriaenssens E.M."/>
            <person name="Foster-Nyarko E."/>
            <person name="Jarju S."/>
            <person name="Secka A."/>
            <person name="Antonio M."/>
            <person name="Oren A."/>
            <person name="Chaudhuri R."/>
            <person name="La Ragione R.M."/>
            <person name="Hildebrand F."/>
            <person name="Pallen M.J."/>
        </authorList>
    </citation>
    <scope>NUCLEOTIDE SEQUENCE [LARGE SCALE GENOMIC DNA]</scope>
    <source>
        <strain evidence="9 10">Sa3CUA2</strain>
    </source>
</reference>
<feature type="transmembrane region" description="Helical" evidence="7">
    <location>
        <begin position="473"/>
        <end position="498"/>
    </location>
</feature>
<evidence type="ECO:0000313" key="9">
    <source>
        <dbReference type="EMBL" id="MBD7919175.1"/>
    </source>
</evidence>
<comment type="subcellular location">
    <subcellularLocation>
        <location evidence="1 7">Cell membrane</location>
        <topology evidence="1 7">Multi-pass membrane protein</topology>
    </subcellularLocation>
</comment>
<evidence type="ECO:0000259" key="8">
    <source>
        <dbReference type="PROSITE" id="PS50928"/>
    </source>
</evidence>
<comment type="caution">
    <text evidence="9">The sequence shown here is derived from an EMBL/GenBank/DDBJ whole genome shotgun (WGS) entry which is preliminary data.</text>
</comment>
<feature type="transmembrane region" description="Helical" evidence="7">
    <location>
        <begin position="102"/>
        <end position="122"/>
    </location>
</feature>
<evidence type="ECO:0000256" key="7">
    <source>
        <dbReference type="RuleBase" id="RU363032"/>
    </source>
</evidence>
<dbReference type="Proteomes" id="UP000604241">
    <property type="component" value="Unassembled WGS sequence"/>
</dbReference>
<sequence>MLNFLFRRIAAGIATLVVALFLMFLLVDRAIDPLQDLIESTAPNKQQLIEQRIADLNLDVNVVVRFFQWFGDLLTGDLGTAWRSGRDVSSLLTHAIGSTLELVTAATFLAVILGVTVGIVSALRQYSAFDYIIIFLSFLLFSLPSFWVAVLLKQWAAIGFNDFLRDPVIAWPVIVGASLLVGLLWSLAIGGSPRRRVQVFGIATAANVALLAYIQLTGWWDRPQIGPVLLVVLGAGTAVAVVGVFAGLHNRRALWTALTVVALGTVLYFPMQVVFDSVVESNWLIAGLALLAAAVGYLVGRLYGGADWRLSAHTGAAVALVMGALTFVDQVLQVWGPYFKALGGRPIPTFGDRTPNLGGNYWVQTLDSFTHLALPTATLVLIAFASYTRYARSSMLEVMNQDYIRTARAKGLPERLVIVRHGFRNAMIPLATVVPIDIITLIGGAIITEAVFARPGMGQLFVRSLTDAEIEPVMAYLLVTAILAILANIIADIVYATIDPRIRLDA</sequence>
<name>A0ABR8QFG9_9CELL</name>
<feature type="transmembrane region" description="Helical" evidence="7">
    <location>
        <begin position="228"/>
        <end position="246"/>
    </location>
</feature>
<dbReference type="RefSeq" id="WP_191783834.1">
    <property type="nucleotide sequence ID" value="NZ_JACSQV010000011.1"/>
</dbReference>
<evidence type="ECO:0000256" key="1">
    <source>
        <dbReference type="ARBA" id="ARBA00004651"/>
    </source>
</evidence>
<feature type="transmembrane region" description="Helical" evidence="7">
    <location>
        <begin position="430"/>
        <end position="453"/>
    </location>
</feature>
<keyword evidence="5 7" id="KW-1133">Transmembrane helix</keyword>
<feature type="transmembrane region" description="Helical" evidence="7">
    <location>
        <begin position="283"/>
        <end position="303"/>
    </location>
</feature>
<dbReference type="PANTHER" id="PTHR43163:SF6">
    <property type="entry name" value="DIPEPTIDE TRANSPORT SYSTEM PERMEASE PROTEIN DPPB-RELATED"/>
    <property type="match status" value="1"/>
</dbReference>
<organism evidence="9 10">
    <name type="scientific">Cellulomonas avistercoris</name>
    <dbReference type="NCBI Taxonomy" id="2762242"/>
    <lineage>
        <taxon>Bacteria</taxon>
        <taxon>Bacillati</taxon>
        <taxon>Actinomycetota</taxon>
        <taxon>Actinomycetes</taxon>
        <taxon>Micrococcales</taxon>
        <taxon>Cellulomonadaceae</taxon>
        <taxon>Cellulomonas</taxon>
    </lineage>
</organism>
<comment type="similarity">
    <text evidence="7">Belongs to the binding-protein-dependent transport system permease family.</text>
</comment>
<feature type="transmembrane region" description="Helical" evidence="7">
    <location>
        <begin position="9"/>
        <end position="27"/>
    </location>
</feature>
<feature type="transmembrane region" description="Helical" evidence="7">
    <location>
        <begin position="310"/>
        <end position="328"/>
    </location>
</feature>
<keyword evidence="10" id="KW-1185">Reference proteome</keyword>
<keyword evidence="3" id="KW-1003">Cell membrane</keyword>
<evidence type="ECO:0000256" key="6">
    <source>
        <dbReference type="ARBA" id="ARBA00023136"/>
    </source>
</evidence>
<dbReference type="PANTHER" id="PTHR43163">
    <property type="entry name" value="DIPEPTIDE TRANSPORT SYSTEM PERMEASE PROTEIN DPPB-RELATED"/>
    <property type="match status" value="1"/>
</dbReference>